<sequence>MKKNLLVVAMLILSKASIAASFYAKFGADYLWSRSGNYSLQRTDPIAGSMSPEISAGSLHSSNGAGNVALGVSHLLNSNWRLSLEASYLQLSGYSKKFNPFMAGPYEVDDLINSFHSSMNGNVVAAIFNIDYLVKANYSIYAAPGLGVTNLRAHSQLNYQAYDYEEKLVMKAHKTQTNFSPQVTVGLKYAMTKHLMLDVGLSYILLGKVRFGELSRDSDDETKTEVIAKTTYLFGPKLNLIYYFS</sequence>
<reference evidence="4" key="1">
    <citation type="submission" date="2021-03" db="EMBL/GenBank/DDBJ databases">
        <title>Legionella lytica PCM 2298.</title>
        <authorList>
            <person name="Koper P."/>
        </authorList>
    </citation>
    <scope>NUCLEOTIDE SEQUENCE</scope>
    <source>
        <strain evidence="4">PCM 2298</strain>
    </source>
</reference>
<evidence type="ECO:0000313" key="5">
    <source>
        <dbReference type="Proteomes" id="UP001057474"/>
    </source>
</evidence>
<dbReference type="InterPro" id="IPR027385">
    <property type="entry name" value="Beta-barrel_OMP"/>
</dbReference>
<evidence type="ECO:0000256" key="1">
    <source>
        <dbReference type="ARBA" id="ARBA00022729"/>
    </source>
</evidence>
<feature type="signal peptide" evidence="2">
    <location>
        <begin position="1"/>
        <end position="19"/>
    </location>
</feature>
<gene>
    <name evidence="4" type="ORF">J2N86_10555</name>
</gene>
<keyword evidence="5" id="KW-1185">Reference proteome</keyword>
<proteinExistence type="predicted"/>
<dbReference type="SUPFAM" id="SSF56925">
    <property type="entry name" value="OMPA-like"/>
    <property type="match status" value="1"/>
</dbReference>
<evidence type="ECO:0000313" key="4">
    <source>
        <dbReference type="EMBL" id="USQ13129.1"/>
    </source>
</evidence>
<accession>A0ABY4Y6E6</accession>
<feature type="chain" id="PRO_5047351022" evidence="2">
    <location>
        <begin position="20"/>
        <end position="245"/>
    </location>
</feature>
<dbReference type="Pfam" id="PF13505">
    <property type="entry name" value="OMP_b-brl"/>
    <property type="match status" value="1"/>
</dbReference>
<feature type="domain" description="Outer membrane protein beta-barrel" evidence="3">
    <location>
        <begin position="14"/>
        <end position="216"/>
    </location>
</feature>
<evidence type="ECO:0000259" key="3">
    <source>
        <dbReference type="Pfam" id="PF13505"/>
    </source>
</evidence>
<organism evidence="4 5">
    <name type="scientific">Legionella lytica</name>
    <dbReference type="NCBI Taxonomy" id="96232"/>
    <lineage>
        <taxon>Bacteria</taxon>
        <taxon>Pseudomonadati</taxon>
        <taxon>Pseudomonadota</taxon>
        <taxon>Gammaproteobacteria</taxon>
        <taxon>Legionellales</taxon>
        <taxon>Legionellaceae</taxon>
        <taxon>Legionella</taxon>
    </lineage>
</organism>
<dbReference type="RefSeq" id="WP_252579398.1">
    <property type="nucleotide sequence ID" value="NZ_CP071527.1"/>
</dbReference>
<name>A0ABY4Y6E6_9GAMM</name>
<protein>
    <submittedName>
        <fullName evidence="4">Outer membrane beta-barrel protein</fullName>
    </submittedName>
</protein>
<keyword evidence="1 2" id="KW-0732">Signal</keyword>
<dbReference type="InterPro" id="IPR011250">
    <property type="entry name" value="OMP/PagP_B-barrel"/>
</dbReference>
<evidence type="ECO:0000256" key="2">
    <source>
        <dbReference type="SAM" id="SignalP"/>
    </source>
</evidence>
<dbReference type="EMBL" id="CP071527">
    <property type="protein sequence ID" value="USQ13129.1"/>
    <property type="molecule type" value="Genomic_DNA"/>
</dbReference>
<dbReference type="Gene3D" id="2.40.160.20">
    <property type="match status" value="1"/>
</dbReference>
<dbReference type="Proteomes" id="UP001057474">
    <property type="component" value="Chromosome"/>
</dbReference>